<dbReference type="PANTHER" id="PTHR11941:SF171">
    <property type="entry name" value="SD19268P"/>
    <property type="match status" value="1"/>
</dbReference>
<accession>A0A6S7ACV4</accession>
<dbReference type="InterPro" id="IPR029045">
    <property type="entry name" value="ClpP/crotonase-like_dom_sf"/>
</dbReference>
<organism evidence="2 3">
    <name type="scientific">Achromobacter deleyi</name>
    <dbReference type="NCBI Taxonomy" id="1353891"/>
    <lineage>
        <taxon>Bacteria</taxon>
        <taxon>Pseudomonadati</taxon>
        <taxon>Pseudomonadota</taxon>
        <taxon>Betaproteobacteria</taxon>
        <taxon>Burkholderiales</taxon>
        <taxon>Alcaligenaceae</taxon>
        <taxon>Achromobacter</taxon>
    </lineage>
</organism>
<gene>
    <name evidence="2" type="ORF">LMG3458_04421</name>
</gene>
<reference evidence="2 3" key="1">
    <citation type="submission" date="2020-04" db="EMBL/GenBank/DDBJ databases">
        <authorList>
            <person name="De Canck E."/>
        </authorList>
    </citation>
    <scope>NUCLEOTIDE SEQUENCE [LARGE SCALE GENOMIC DNA]</scope>
    <source>
        <strain evidence="2 3">LMG 3458</strain>
    </source>
</reference>
<dbReference type="Pfam" id="PF00378">
    <property type="entry name" value="ECH_1"/>
    <property type="match status" value="1"/>
</dbReference>
<dbReference type="EMBL" id="CADIJO010000017">
    <property type="protein sequence ID" value="CAB3726204.1"/>
    <property type="molecule type" value="Genomic_DNA"/>
</dbReference>
<dbReference type="RefSeq" id="WP_025140949.1">
    <property type="nucleotide sequence ID" value="NZ_CADIJO010000017.1"/>
</dbReference>
<dbReference type="NCBIfam" id="NF004795">
    <property type="entry name" value="PRK06143.1"/>
    <property type="match status" value="1"/>
</dbReference>
<dbReference type="Gene3D" id="3.90.226.10">
    <property type="entry name" value="2-enoyl-CoA Hydratase, Chain A, domain 1"/>
    <property type="match status" value="1"/>
</dbReference>
<comment type="similarity">
    <text evidence="1">Belongs to the enoyl-CoA hydratase/isomerase family.</text>
</comment>
<dbReference type="EC" id="4.2.1.150" evidence="2"/>
<evidence type="ECO:0000313" key="3">
    <source>
        <dbReference type="Proteomes" id="UP000494111"/>
    </source>
</evidence>
<dbReference type="PANTHER" id="PTHR11941">
    <property type="entry name" value="ENOYL-COA HYDRATASE-RELATED"/>
    <property type="match status" value="1"/>
</dbReference>
<dbReference type="AlphaFoldDB" id="A0A6S7ACV4"/>
<dbReference type="SUPFAM" id="SSF52096">
    <property type="entry name" value="ClpP/crotonase"/>
    <property type="match status" value="1"/>
</dbReference>
<dbReference type="GO" id="GO:0006635">
    <property type="term" value="P:fatty acid beta-oxidation"/>
    <property type="evidence" value="ECO:0007669"/>
    <property type="project" value="TreeGrafter"/>
</dbReference>
<keyword evidence="2" id="KW-0456">Lyase</keyword>
<dbReference type="Proteomes" id="UP000494111">
    <property type="component" value="Unassembled WGS sequence"/>
</dbReference>
<dbReference type="GO" id="GO:0018812">
    <property type="term" value="F:3-hydroxyacyl-CoA dehydratase activity"/>
    <property type="evidence" value="ECO:0007669"/>
    <property type="project" value="UniProtKB-EC"/>
</dbReference>
<sequence length="266" mass="28319">MTAPIPAFAHSLVQRDERGVYTLQIHDAKSLNILATPVTLGLTEAVRWIAAQPDARALVIRGSGDKAFVGGANIYEMAELDPAGGRAFITNLRHLCDAVRDVPVPTIARLPGFCLGAGMELAAACDIRLGSRDGVFGMPEVHVGIPSVIHAVLLPALIGPGATNWLLLTGATVDADQALRWGFLQFLCEPGAEALDALVERTVGPIAASGPLAVRSQKALLRYWETSTLEAGLDRSVDAFGNAFTTDEPRRHMAPFLARKRAPEAQ</sequence>
<evidence type="ECO:0000256" key="1">
    <source>
        <dbReference type="ARBA" id="ARBA00005254"/>
    </source>
</evidence>
<evidence type="ECO:0000313" key="2">
    <source>
        <dbReference type="EMBL" id="CAB3726204.1"/>
    </source>
</evidence>
<dbReference type="InterPro" id="IPR001753">
    <property type="entry name" value="Enoyl-CoA_hydra/iso"/>
</dbReference>
<dbReference type="CDD" id="cd06558">
    <property type="entry name" value="crotonase-like"/>
    <property type="match status" value="1"/>
</dbReference>
<proteinExistence type="inferred from homology"/>
<name>A0A6S7ACV4_9BURK</name>
<protein>
    <submittedName>
        <fullName evidence="2">Crotonyl-CoA hydratase</fullName>
        <ecNumber evidence="2">4.2.1.150</ecNumber>
    </submittedName>
</protein>